<proteinExistence type="predicted"/>
<dbReference type="PANTHER" id="PTHR40980">
    <property type="entry name" value="PLUG DOMAIN-CONTAINING PROTEIN"/>
    <property type="match status" value="1"/>
</dbReference>
<dbReference type="EMBL" id="ADLE01000007">
    <property type="protein sequence ID" value="EJZ65152.1"/>
    <property type="molecule type" value="Genomic_DNA"/>
</dbReference>
<comment type="subcellular location">
    <subcellularLocation>
        <location evidence="1">Cell outer membrane</location>
    </subcellularLocation>
</comment>
<dbReference type="eggNOG" id="COG4771">
    <property type="taxonomic scope" value="Bacteria"/>
</dbReference>
<evidence type="ECO:0000256" key="1">
    <source>
        <dbReference type="ARBA" id="ARBA00004442"/>
    </source>
</evidence>
<accession>K0X0Y9</accession>
<dbReference type="Proteomes" id="UP000006044">
    <property type="component" value="Unassembled WGS sequence"/>
</dbReference>
<dbReference type="Gene3D" id="2.60.40.1120">
    <property type="entry name" value="Carboxypeptidase-like, regulatory domain"/>
    <property type="match status" value="1"/>
</dbReference>
<dbReference type="InterPro" id="IPR008969">
    <property type="entry name" value="CarboxyPept-like_regulatory"/>
</dbReference>
<evidence type="ECO:0000313" key="6">
    <source>
        <dbReference type="Proteomes" id="UP000006044"/>
    </source>
</evidence>
<dbReference type="Pfam" id="PF07715">
    <property type="entry name" value="Plug"/>
    <property type="match status" value="1"/>
</dbReference>
<evidence type="ECO:0000256" key="2">
    <source>
        <dbReference type="ARBA" id="ARBA00023136"/>
    </source>
</evidence>
<comment type="caution">
    <text evidence="5">The sequence shown here is derived from an EMBL/GenBank/DDBJ whole genome shotgun (WGS) entry which is preliminary data.</text>
</comment>
<dbReference type="InterPro" id="IPR012910">
    <property type="entry name" value="Plug_dom"/>
</dbReference>
<dbReference type="RefSeq" id="WP_008861376.1">
    <property type="nucleotide sequence ID" value="NZ_JH815203.1"/>
</dbReference>
<dbReference type="Gene3D" id="2.170.130.10">
    <property type="entry name" value="TonB-dependent receptor, plug domain"/>
    <property type="match status" value="1"/>
</dbReference>
<keyword evidence="3" id="KW-0998">Cell outer membrane</keyword>
<dbReference type="PANTHER" id="PTHR40980:SF5">
    <property type="entry name" value="TONB-DEPENDENT RECEPTOR"/>
    <property type="match status" value="1"/>
</dbReference>
<sequence>MYKSGLLAVVLGFVFSIHALGITASAGSLITGEVRDKKSGEAIIGATVQIENSSVATATDLDGKFSLKNIPIGKQTIVCRYLSYKTVRVPVNVKQGESIAGLEIEMEEDGVALNEVVVSTYRRNDTEMSLLEGMKAQVQVASGISSQQIAKTLDRDASEVVKRVPGISVIDDRFVVVRGLSQRYNNVWINGNSSPSLESDSRAFSFDMLPSSQIENMIIYKSPAPEIPADFAGGFIRISTKSLPLRNSIQIGYTTGFNTNTQFVKTRLNPGNTTDWLGFDLNKRPLPNGMPSHMDVTGSNPAEVTRLTRSFNNDWRVKSYYPIPDQRLSLTINRRFETEGGTDIGMTTYINYSNTYKTIQNITNARFGIYSSDADKPVYLNDYVDNQYSNDVRLGAMHNWAFIFDGKNKLEFRNLFNMLGKNRLTERSGERNVSGLTYREETEMLYQSRLSYLGQLTGNHFLDEKKLHSLAWNMGYSYAYRTEPDRRIVVNQAGMSDGVDVSQLKVGNESIKRYFQSLSDHVFSGSVDYKGTVPMGEILSTVKGGLISEYRTRNYAPREFIYRYENLSLEERAYYLYLPYEEMMSEDWLSADKVFIDEITDKKNAYEAYNIYGAGYGAIELPMGKFNVYAGLRLEYNRLRMKWDKSQSASQVLMTSRNYTDLDLLPSVNATYNFDERNLLRLAYGRSLNRAEFREVSPAVYYDFDLFNEIGGNENLKTCKIDNLDFRYEFYPQRGEVISLGIFYKYFKNPIEWTFIDMGGSLRYNYENALSAQSFGAEIEIRKSLDFLGMRGLSLLLNATLIKSRVRFDESGIVRTEDREMQGQSPYIVNAGLYYQNERWGLMSSLLYNRLGKRIIGIGKSNSTTNDVSVNIPDTYELPRNSLDFTVSKKFGKLVELKAGVKDIIGEKVVYKQYPQFYDAEGKLQKREQTTKSYKPGRSVSVGITFSF</sequence>
<organism evidence="5 6">
    <name type="scientific">Barnesiella intestinihominis YIT 11860</name>
    <dbReference type="NCBI Taxonomy" id="742726"/>
    <lineage>
        <taxon>Bacteria</taxon>
        <taxon>Pseudomonadati</taxon>
        <taxon>Bacteroidota</taxon>
        <taxon>Bacteroidia</taxon>
        <taxon>Bacteroidales</taxon>
        <taxon>Barnesiellaceae</taxon>
        <taxon>Barnesiella</taxon>
    </lineage>
</organism>
<dbReference type="SUPFAM" id="SSF49464">
    <property type="entry name" value="Carboxypeptidase regulatory domain-like"/>
    <property type="match status" value="1"/>
</dbReference>
<evidence type="ECO:0000313" key="5">
    <source>
        <dbReference type="EMBL" id="EJZ65152.1"/>
    </source>
</evidence>
<dbReference type="OrthoDB" id="9768470at2"/>
<feature type="domain" description="TonB-dependent receptor plug" evidence="4">
    <location>
        <begin position="139"/>
        <end position="225"/>
    </location>
</feature>
<gene>
    <name evidence="5" type="ORF">HMPREF9448_00882</name>
</gene>
<dbReference type="Pfam" id="PF13715">
    <property type="entry name" value="CarbopepD_reg_2"/>
    <property type="match status" value="1"/>
</dbReference>
<dbReference type="HOGENOM" id="CLU_006935_0_0_10"/>
<evidence type="ECO:0000259" key="4">
    <source>
        <dbReference type="Pfam" id="PF07715"/>
    </source>
</evidence>
<evidence type="ECO:0000256" key="3">
    <source>
        <dbReference type="ARBA" id="ARBA00023237"/>
    </source>
</evidence>
<dbReference type="Gene3D" id="2.40.170.20">
    <property type="entry name" value="TonB-dependent receptor, beta-barrel domain"/>
    <property type="match status" value="1"/>
</dbReference>
<reference evidence="5 6" key="1">
    <citation type="submission" date="2012-08" db="EMBL/GenBank/DDBJ databases">
        <title>The Genome Sequence of Barnesiella intestinihominis YIT 11860.</title>
        <authorList>
            <consortium name="The Broad Institute Genome Sequencing Platform"/>
            <person name="Earl A."/>
            <person name="Ward D."/>
            <person name="Feldgarden M."/>
            <person name="Gevers D."/>
            <person name="Morotomi M."/>
            <person name="Walker B."/>
            <person name="Young S.K."/>
            <person name="Zeng Q."/>
            <person name="Gargeya S."/>
            <person name="Fitzgerald M."/>
            <person name="Haas B."/>
            <person name="Abouelleil A."/>
            <person name="Alvarado L."/>
            <person name="Arachchi H.M."/>
            <person name="Berlin A.M."/>
            <person name="Chapman S.B."/>
            <person name="Goldberg J."/>
            <person name="Griggs A."/>
            <person name="Gujja S."/>
            <person name="Hansen M."/>
            <person name="Howarth C."/>
            <person name="Imamovic A."/>
            <person name="Larimer J."/>
            <person name="McCowen C."/>
            <person name="Montmayeur A."/>
            <person name="Murphy C."/>
            <person name="Neiman D."/>
            <person name="Pearson M."/>
            <person name="Priest M."/>
            <person name="Roberts A."/>
            <person name="Saif S."/>
            <person name="Shea T."/>
            <person name="Sisk P."/>
            <person name="Sykes S."/>
            <person name="Wortman J."/>
            <person name="Nusbaum C."/>
            <person name="Birren B."/>
        </authorList>
    </citation>
    <scope>NUCLEOTIDE SEQUENCE [LARGE SCALE GENOMIC DNA]</scope>
    <source>
        <strain evidence="5 6">YIT 11860</strain>
    </source>
</reference>
<dbReference type="GeneID" id="77848191"/>
<dbReference type="GO" id="GO:0009279">
    <property type="term" value="C:cell outer membrane"/>
    <property type="evidence" value="ECO:0007669"/>
    <property type="project" value="UniProtKB-SubCell"/>
</dbReference>
<keyword evidence="2" id="KW-0472">Membrane</keyword>
<dbReference type="InterPro" id="IPR037066">
    <property type="entry name" value="Plug_dom_sf"/>
</dbReference>
<keyword evidence="6" id="KW-1185">Reference proteome</keyword>
<dbReference type="STRING" id="742726.HMPREF9448_00882"/>
<dbReference type="PATRIC" id="fig|742726.3.peg.945"/>
<dbReference type="InterPro" id="IPR036942">
    <property type="entry name" value="Beta-barrel_TonB_sf"/>
</dbReference>
<dbReference type="AlphaFoldDB" id="K0X0Y9"/>
<protein>
    <recommendedName>
        <fullName evidence="4">TonB-dependent receptor plug domain-containing protein</fullName>
    </recommendedName>
</protein>
<dbReference type="SUPFAM" id="SSF56935">
    <property type="entry name" value="Porins"/>
    <property type="match status" value="1"/>
</dbReference>
<name>K0X0Y9_9BACT</name>